<accession>A0A151HAM6</accession>
<dbReference type="AlphaFoldDB" id="A0A151HAM6"/>
<evidence type="ECO:0000313" key="1">
    <source>
        <dbReference type="EMBL" id="KYK66387.1"/>
    </source>
</evidence>
<organism evidence="1 2">
    <name type="scientific">Toxoplasma gondii TgCatPRC2</name>
    <dbReference type="NCBI Taxonomy" id="1130821"/>
    <lineage>
        <taxon>Eukaryota</taxon>
        <taxon>Sar</taxon>
        <taxon>Alveolata</taxon>
        <taxon>Apicomplexa</taxon>
        <taxon>Conoidasida</taxon>
        <taxon>Coccidia</taxon>
        <taxon>Eucoccidiorida</taxon>
        <taxon>Eimeriorina</taxon>
        <taxon>Sarcocystidae</taxon>
        <taxon>Toxoplasma</taxon>
    </lineage>
</organism>
<protein>
    <submittedName>
        <fullName evidence="1">Uncharacterized protein</fullName>
    </submittedName>
</protein>
<proteinExistence type="predicted"/>
<dbReference type="Proteomes" id="UP000075225">
    <property type="component" value="Unassembled WGS sequence"/>
</dbReference>
<name>A0A151HAM6_TOXGO</name>
<dbReference type="EMBL" id="AHZP02001720">
    <property type="protein sequence ID" value="KYK66387.1"/>
    <property type="molecule type" value="Genomic_DNA"/>
</dbReference>
<dbReference type="OrthoDB" id="445004at2759"/>
<comment type="caution">
    <text evidence="1">The sequence shown here is derived from an EMBL/GenBank/DDBJ whole genome shotgun (WGS) entry which is preliminary data.</text>
</comment>
<dbReference type="VEuPathDB" id="ToxoDB:TGPRC2_204310A"/>
<evidence type="ECO:0000313" key="2">
    <source>
        <dbReference type="Proteomes" id="UP000075225"/>
    </source>
</evidence>
<gene>
    <name evidence="1" type="ORF">TGPRC2_204310A</name>
</gene>
<reference evidence="2" key="1">
    <citation type="submission" date="2016-03" db="EMBL/GenBank/DDBJ databases">
        <authorList>
            <person name="Sibley D."/>
            <person name="Venepally P."/>
            <person name="Karamycheva S."/>
            <person name="Hadjithomas M."/>
            <person name="Khan A."/>
            <person name="Brunk B."/>
            <person name="Roos D."/>
            <person name="Caler E."/>
            <person name="Lorenzi H."/>
        </authorList>
    </citation>
    <scope>NUCLEOTIDE SEQUENCE [LARGE SCALE GENOMIC DNA]</scope>
    <source>
        <strain evidence="2">TgCatPRC2</strain>
    </source>
</reference>
<sequence length="727" mass="80572">MGSRVYLHLAVLSDFTAADLGAIIRREGGDANDVATHALSFSHDYQHLVGPFDAGAYTVEIVALAPETVDAVAANSAQELCIPFVVDLRLVSRSGDDLHSSTWMCKHETAHFPRYIRGEEGVEMTLDKEFLLPASGHQHVQLQIPRSSILKIHVRSPHSSEPRLSIFPKDRPHEKLGEAYTDLFLETDMEGEYILRISFSLHSTSLAPCPTAQFHLVLVPKSSVPQCPWARENGLSRETLKTRAEEHLRTTLDSGIFIPKRIAPHHLEVAAPRDFWLSPSVHPEFAFSSDSPATSIRVELTLHPPWVPAQLLLFKRDSLGLRRKPEAVSILTENRLLLLATDAGAGDFVLKLKIYDEVDLPSERLCAHATIHAEIGDADETEVNALRAELLSLPDLMPVEPPLSSFNRRGWLSLPDVPVFSTSVFRFGEESPRTAFSSPSPADPQRSALFTVRPETEKAVSQEAVRLEERAKATVIQVEKPTLLRVAAEPAVLSRDRLLIRVFKRKEDEAQTDATASAVGAVRGERAERGREKDLLVARRGGEDDALNFRLVEEADSNLLVLLQPGTYKFSYQAEGPFLITFGISSVDQLHRDLLFHPAAEGAVSPCLSHPPALSLPSPLPFYFESETFDIKLNSSFLEKEGEFMTFPLHVTTPSVLYVEVGSNFLLDFIKVGVRVAEGTWIGEQRGRVNFLRLILEPGTHYVKIIHAHASNVYAAEPAIKQAVDDS</sequence>